<evidence type="ECO:0000313" key="6">
    <source>
        <dbReference type="Proteomes" id="UP001162164"/>
    </source>
</evidence>
<sequence length="454" mass="52389">MCPKRCSILFPERLDFISYIDKHSNGRKMHGVKRVVFFCIMIAILPTILIIIPLHLRHRVFSDHTYPVTESDVMALEEGLSSVFCESLSLKMNSSFNAFQLIGTPQLSHKRRHIRLKKSMTLPDDTLEYWGFFLLKGALVKLKVCSRYPGSRILVVRGEKNLKTCGLLDHNLIKYGAKMDAEHSRVKVTYENPAENLGLVDNPAIDVNSASEDFTNDENEIKKRLDLKLELEHQKQENSTIKSKHRRRHIKHKRMVEKLRKSLEEEERPKRDVEPLDTRHVNHGGNAFNISSVLEDESNSVSSFETDLLTCYDGKILLTRGFAPSESCNSVEYLEKSNHMITEHLVATDGYYYYIFYSDNDFVRNDIHAIFDIYKPTYRFANSSSKECVNQRECKFDIRFLSDETVIVEVPTRDGIDHEADDITLLTSTCHPRMGVYMIFPLLVLILILTCAFL</sequence>
<evidence type="ECO:0000259" key="3">
    <source>
        <dbReference type="Pfam" id="PF16040"/>
    </source>
</evidence>
<feature type="domain" description="E3 ubiquitin-protein ligase APD1-4 N-terminal" evidence="3">
    <location>
        <begin position="93"/>
        <end position="162"/>
    </location>
</feature>
<dbReference type="PANTHER" id="PTHR39077">
    <property type="entry name" value="DUF4793 DOMAIN-CONTAINING PROTEIN"/>
    <property type="match status" value="1"/>
</dbReference>
<keyword evidence="2" id="KW-0472">Membrane</keyword>
<dbReference type="Pfam" id="PF16041">
    <property type="entry name" value="APD1-4_M"/>
    <property type="match status" value="1"/>
</dbReference>
<proteinExistence type="predicted"/>
<dbReference type="InterPro" id="IPR032010">
    <property type="entry name" value="APD1-4_M"/>
</dbReference>
<reference evidence="5" key="1">
    <citation type="journal article" date="2023" name="Insect Mol. Biol.">
        <title>Genome sequencing provides insights into the evolution of gene families encoding plant cell wall-degrading enzymes in longhorned beetles.</title>
        <authorList>
            <person name="Shin N.R."/>
            <person name="Okamura Y."/>
            <person name="Kirsch R."/>
            <person name="Pauchet Y."/>
        </authorList>
    </citation>
    <scope>NUCLEOTIDE SEQUENCE</scope>
    <source>
        <strain evidence="5">MMC_N1</strain>
    </source>
</reference>
<name>A0ABQ9JE00_9CUCU</name>
<feature type="transmembrane region" description="Helical" evidence="2">
    <location>
        <begin position="434"/>
        <end position="453"/>
    </location>
</feature>
<evidence type="ECO:0008006" key="7">
    <source>
        <dbReference type="Google" id="ProtNLM"/>
    </source>
</evidence>
<comment type="caution">
    <text evidence="5">The sequence shown here is derived from an EMBL/GenBank/DDBJ whole genome shotgun (WGS) entry which is preliminary data.</text>
</comment>
<dbReference type="Pfam" id="PF16040">
    <property type="entry name" value="APD1-4_N"/>
    <property type="match status" value="1"/>
</dbReference>
<protein>
    <recommendedName>
        <fullName evidence="7">E3 ubiquitin-protein ligase APD1-4 middle domain-containing protein</fullName>
    </recommendedName>
</protein>
<dbReference type="InterPro" id="IPR032008">
    <property type="entry name" value="APD1-4_N"/>
</dbReference>
<evidence type="ECO:0000256" key="1">
    <source>
        <dbReference type="SAM" id="MobiDB-lite"/>
    </source>
</evidence>
<feature type="transmembrane region" description="Helical" evidence="2">
    <location>
        <begin position="35"/>
        <end position="56"/>
    </location>
</feature>
<keyword evidence="2" id="KW-0812">Transmembrane</keyword>
<dbReference type="PANTHER" id="PTHR39077:SF2">
    <property type="entry name" value="E3 UBIQUITIN-PROTEIN LIGASE APD1-4 MIDDLE DOMAIN-CONTAINING PROTEIN"/>
    <property type="match status" value="1"/>
</dbReference>
<dbReference type="EMBL" id="JAPWTJ010000761">
    <property type="protein sequence ID" value="KAJ8975834.1"/>
    <property type="molecule type" value="Genomic_DNA"/>
</dbReference>
<evidence type="ECO:0000256" key="2">
    <source>
        <dbReference type="SAM" id="Phobius"/>
    </source>
</evidence>
<evidence type="ECO:0000313" key="5">
    <source>
        <dbReference type="EMBL" id="KAJ8975834.1"/>
    </source>
</evidence>
<dbReference type="Proteomes" id="UP001162164">
    <property type="component" value="Unassembled WGS sequence"/>
</dbReference>
<feature type="region of interest" description="Disordered" evidence="1">
    <location>
        <begin position="261"/>
        <end position="280"/>
    </location>
</feature>
<organism evidence="5 6">
    <name type="scientific">Molorchus minor</name>
    <dbReference type="NCBI Taxonomy" id="1323400"/>
    <lineage>
        <taxon>Eukaryota</taxon>
        <taxon>Metazoa</taxon>
        <taxon>Ecdysozoa</taxon>
        <taxon>Arthropoda</taxon>
        <taxon>Hexapoda</taxon>
        <taxon>Insecta</taxon>
        <taxon>Pterygota</taxon>
        <taxon>Neoptera</taxon>
        <taxon>Endopterygota</taxon>
        <taxon>Coleoptera</taxon>
        <taxon>Polyphaga</taxon>
        <taxon>Cucujiformia</taxon>
        <taxon>Chrysomeloidea</taxon>
        <taxon>Cerambycidae</taxon>
        <taxon>Lamiinae</taxon>
        <taxon>Monochamini</taxon>
        <taxon>Molorchus</taxon>
    </lineage>
</organism>
<gene>
    <name evidence="5" type="ORF">NQ317_001231</name>
</gene>
<accession>A0ABQ9JE00</accession>
<keyword evidence="2" id="KW-1133">Transmembrane helix</keyword>
<feature type="domain" description="E3 ubiquitin-protein ligase APD1-4 middle" evidence="4">
    <location>
        <begin position="343"/>
        <end position="451"/>
    </location>
</feature>
<keyword evidence="6" id="KW-1185">Reference proteome</keyword>
<evidence type="ECO:0000259" key="4">
    <source>
        <dbReference type="Pfam" id="PF16041"/>
    </source>
</evidence>